<dbReference type="RefSeq" id="WP_048722441.1">
    <property type="nucleotide sequence ID" value="NZ_JADPDV010000130.1"/>
</dbReference>
<evidence type="ECO:0000256" key="2">
    <source>
        <dbReference type="ARBA" id="ARBA00022448"/>
    </source>
</evidence>
<feature type="transmembrane region" description="Helical" evidence="9">
    <location>
        <begin position="137"/>
        <end position="164"/>
    </location>
</feature>
<evidence type="ECO:0000256" key="6">
    <source>
        <dbReference type="ARBA" id="ARBA00022692"/>
    </source>
</evidence>
<keyword evidence="8 9" id="KW-0472">Membrane</keyword>
<dbReference type="GO" id="GO:0005886">
    <property type="term" value="C:plasma membrane"/>
    <property type="evidence" value="ECO:0007669"/>
    <property type="project" value="UniProtKB-SubCell"/>
</dbReference>
<dbReference type="AlphaFoldDB" id="A0AAW8RNP9"/>
<comment type="caution">
    <text evidence="11">The sequence shown here is derived from an EMBL/GenBank/DDBJ whole genome shotgun (WGS) entry which is preliminary data.</text>
</comment>
<reference evidence="11" key="1">
    <citation type="submission" date="2023-03" db="EMBL/GenBank/DDBJ databases">
        <authorList>
            <person name="Shen W."/>
            <person name="Cai J."/>
        </authorList>
    </citation>
    <scope>NUCLEOTIDE SEQUENCE</scope>
    <source>
        <strain evidence="11">P33-2</strain>
    </source>
</reference>
<proteinExistence type="predicted"/>
<dbReference type="Pfam" id="PF03611">
    <property type="entry name" value="EIIC-GAT"/>
    <property type="match status" value="1"/>
</dbReference>
<evidence type="ECO:0000259" key="10">
    <source>
        <dbReference type="PROSITE" id="PS51104"/>
    </source>
</evidence>
<dbReference type="GO" id="GO:0009401">
    <property type="term" value="P:phosphoenolpyruvate-dependent sugar phosphotransferase system"/>
    <property type="evidence" value="ECO:0007669"/>
    <property type="project" value="UniProtKB-KW"/>
</dbReference>
<keyword evidence="4" id="KW-0762">Sugar transport</keyword>
<feature type="transmembrane region" description="Helical" evidence="9">
    <location>
        <begin position="293"/>
        <end position="325"/>
    </location>
</feature>
<evidence type="ECO:0000256" key="7">
    <source>
        <dbReference type="ARBA" id="ARBA00022989"/>
    </source>
</evidence>
<keyword evidence="7 9" id="KW-1133">Transmembrane helix</keyword>
<dbReference type="GO" id="GO:0015577">
    <property type="term" value="F:galactitol transmembrane transporter activity"/>
    <property type="evidence" value="ECO:0007669"/>
    <property type="project" value="InterPro"/>
</dbReference>
<sequence>MEKLLEVTKYITDALGPTVIMPLFLIVLALVFKMSLFKALKSGLMVGIGFQGINVIINLLGTTLSPAATALAENVGKPFPIMDVGFPTIGAAAWSSPIAALVIPVAILVNILMLVLNRTKTLNIDIWNMFHLILAGSLAYLVCDNLLIALLVSAIFAVIILVIADKTSDSWQEYYGLEGTSCTTLPNMFTMILAYFINRLIDKIPKVRDIDINPEKVQNIKILSEPMFLGFIIGVVISWVGGLPLATVINTGVGVASSMILLPRMVSILMEGLSPISKAATTFVKNKFHRKELLIGMDIALGLGNPVVIACSTIMIPVAILLALVLPGNEFLPIISLTGLIYFCVPCVQYSKGNLFRALVIMIIFYCTQLYVITALSPQITALVVSSGIDLPEGAKLIAGGNPEHLFLLPIKWVLNLLGF</sequence>
<evidence type="ECO:0000256" key="5">
    <source>
        <dbReference type="ARBA" id="ARBA00022683"/>
    </source>
</evidence>
<dbReference type="PIRSF" id="PIRSF006304">
    <property type="entry name" value="GatC"/>
    <property type="match status" value="1"/>
</dbReference>
<evidence type="ECO:0000256" key="1">
    <source>
        <dbReference type="ARBA" id="ARBA00004651"/>
    </source>
</evidence>
<feature type="transmembrane region" description="Helical" evidence="9">
    <location>
        <begin position="92"/>
        <end position="116"/>
    </location>
</feature>
<protein>
    <submittedName>
        <fullName evidence="11">PTS transporter subunit IIC</fullName>
    </submittedName>
</protein>
<name>A0AAW8RNP9_ENTAV</name>
<feature type="transmembrane region" description="Helical" evidence="9">
    <location>
        <begin position="222"/>
        <end position="241"/>
    </location>
</feature>
<feature type="domain" description="PTS EIIC type-2" evidence="10">
    <location>
        <begin position="9"/>
        <end position="420"/>
    </location>
</feature>
<dbReference type="InterPro" id="IPR013014">
    <property type="entry name" value="PTS_EIIC_2"/>
</dbReference>
<evidence type="ECO:0000256" key="8">
    <source>
        <dbReference type="ARBA" id="ARBA00023136"/>
    </source>
</evidence>
<keyword evidence="5" id="KW-0598">Phosphotransferase system</keyword>
<dbReference type="InterPro" id="IPR013853">
    <property type="entry name" value="EIIC-GAT"/>
</dbReference>
<evidence type="ECO:0000256" key="9">
    <source>
        <dbReference type="SAM" id="Phobius"/>
    </source>
</evidence>
<keyword evidence="2" id="KW-0813">Transport</keyword>
<evidence type="ECO:0000313" key="11">
    <source>
        <dbReference type="EMBL" id="MDT2401578.1"/>
    </source>
</evidence>
<accession>A0AAW8RNP9</accession>
<evidence type="ECO:0000256" key="4">
    <source>
        <dbReference type="ARBA" id="ARBA00022597"/>
    </source>
</evidence>
<keyword evidence="3" id="KW-1003">Cell membrane</keyword>
<keyword evidence="6 9" id="KW-0812">Transmembrane</keyword>
<evidence type="ECO:0000256" key="3">
    <source>
        <dbReference type="ARBA" id="ARBA00022475"/>
    </source>
</evidence>
<dbReference type="EMBL" id="JARPWH010000009">
    <property type="protein sequence ID" value="MDT2401578.1"/>
    <property type="molecule type" value="Genomic_DNA"/>
</dbReference>
<dbReference type="Proteomes" id="UP001260773">
    <property type="component" value="Unassembled WGS sequence"/>
</dbReference>
<organism evidence="11 12">
    <name type="scientific">Enterococcus avium</name>
    <name type="common">Streptococcus avium</name>
    <dbReference type="NCBI Taxonomy" id="33945"/>
    <lineage>
        <taxon>Bacteria</taxon>
        <taxon>Bacillati</taxon>
        <taxon>Bacillota</taxon>
        <taxon>Bacilli</taxon>
        <taxon>Lactobacillales</taxon>
        <taxon>Enterococcaceae</taxon>
        <taxon>Enterococcus</taxon>
    </lineage>
</organism>
<dbReference type="PROSITE" id="PS51104">
    <property type="entry name" value="PTS_EIIC_TYPE_2"/>
    <property type="match status" value="1"/>
</dbReference>
<evidence type="ECO:0000313" key="12">
    <source>
        <dbReference type="Proteomes" id="UP001260773"/>
    </source>
</evidence>
<feature type="transmembrane region" description="Helical" evidence="9">
    <location>
        <begin position="331"/>
        <end position="348"/>
    </location>
</feature>
<feature type="transmembrane region" description="Helical" evidence="9">
    <location>
        <begin position="44"/>
        <end position="72"/>
    </location>
</feature>
<dbReference type="PANTHER" id="PTHR37324:SF2">
    <property type="entry name" value="PTS SYSTEM GALACTITOL-SPECIFIC EIIC COMPONENT"/>
    <property type="match status" value="1"/>
</dbReference>
<dbReference type="InterPro" id="IPR004703">
    <property type="entry name" value="PTS_sugar-sp_permease"/>
</dbReference>
<feature type="transmembrane region" description="Helical" evidence="9">
    <location>
        <begin position="355"/>
        <end position="376"/>
    </location>
</feature>
<dbReference type="PANTHER" id="PTHR37324">
    <property type="entry name" value="PTS SYSTEM GALACTITOL-SPECIFIC EIIC COMPONENT"/>
    <property type="match status" value="1"/>
</dbReference>
<gene>
    <name evidence="11" type="ORF">P7D43_04275</name>
</gene>
<comment type="subcellular location">
    <subcellularLocation>
        <location evidence="1">Cell membrane</location>
        <topology evidence="1">Multi-pass membrane protein</topology>
    </subcellularLocation>
</comment>
<feature type="transmembrane region" description="Helical" evidence="9">
    <location>
        <begin position="184"/>
        <end position="201"/>
    </location>
</feature>
<feature type="transmembrane region" description="Helical" evidence="9">
    <location>
        <begin position="14"/>
        <end position="32"/>
    </location>
</feature>